<dbReference type="Gene3D" id="2.40.170.20">
    <property type="entry name" value="TonB-dependent receptor, beta-barrel domain"/>
    <property type="match status" value="1"/>
</dbReference>
<dbReference type="GO" id="GO:0038023">
    <property type="term" value="F:signaling receptor activity"/>
    <property type="evidence" value="ECO:0007669"/>
    <property type="project" value="InterPro"/>
</dbReference>
<evidence type="ECO:0000256" key="4">
    <source>
        <dbReference type="ARBA" id="ARBA00022452"/>
    </source>
</evidence>
<reference evidence="16 17" key="1">
    <citation type="submission" date="2012-09" db="EMBL/GenBank/DDBJ databases">
        <title>Draft Genome Sequences of 6 Strains from Genus Thauera.</title>
        <authorList>
            <person name="Liu B."/>
            <person name="Shapleigh J.P."/>
            <person name="Frostegard A.H."/>
        </authorList>
    </citation>
    <scope>NUCLEOTIDE SEQUENCE [LARGE SCALE GENOMIC DNA]</scope>
    <source>
        <strain evidence="16 17">B4P</strain>
    </source>
</reference>
<dbReference type="Proteomes" id="UP000013047">
    <property type="component" value="Unassembled WGS sequence"/>
</dbReference>
<evidence type="ECO:0000259" key="15">
    <source>
        <dbReference type="SMART" id="SM00965"/>
    </source>
</evidence>
<dbReference type="GO" id="GO:0009279">
    <property type="term" value="C:cell outer membrane"/>
    <property type="evidence" value="ECO:0007669"/>
    <property type="project" value="UniProtKB-SubCell"/>
</dbReference>
<keyword evidence="11 12" id="KW-0998">Cell outer membrane</keyword>
<keyword evidence="6 12" id="KW-0812">Transmembrane</keyword>
<keyword evidence="4 12" id="KW-1134">Transmembrane beta strand</keyword>
<evidence type="ECO:0000256" key="9">
    <source>
        <dbReference type="ARBA" id="ARBA00023136"/>
    </source>
</evidence>
<keyword evidence="5" id="KW-0406">Ion transport</keyword>
<dbReference type="GO" id="GO:0015891">
    <property type="term" value="P:siderophore transport"/>
    <property type="evidence" value="ECO:0007669"/>
    <property type="project" value="InterPro"/>
</dbReference>
<dbReference type="RefSeq" id="WP_004354806.1">
    <property type="nucleotide sequence ID" value="NZ_AMXF01000001.1"/>
</dbReference>
<protein>
    <submittedName>
        <fullName evidence="16">TonB-dependent siderophore receptor</fullName>
    </submittedName>
</protein>
<comment type="caution">
    <text evidence="16">The sequence shown here is derived from an EMBL/GenBank/DDBJ whole genome shotgun (WGS) entry which is preliminary data.</text>
</comment>
<dbReference type="InterPro" id="IPR000531">
    <property type="entry name" value="Beta-barrel_TonB"/>
</dbReference>
<evidence type="ECO:0000313" key="17">
    <source>
        <dbReference type="Proteomes" id="UP000013047"/>
    </source>
</evidence>
<feature type="domain" description="Secretin/TonB short N-terminal" evidence="15">
    <location>
        <begin position="89"/>
        <end position="140"/>
    </location>
</feature>
<evidence type="ECO:0000256" key="2">
    <source>
        <dbReference type="ARBA" id="ARBA00009810"/>
    </source>
</evidence>
<evidence type="ECO:0000256" key="14">
    <source>
        <dbReference type="SAM" id="MobiDB-lite"/>
    </source>
</evidence>
<dbReference type="CDD" id="cd01347">
    <property type="entry name" value="ligand_gated_channel"/>
    <property type="match status" value="1"/>
</dbReference>
<dbReference type="AlphaFoldDB" id="N6Z586"/>
<dbReference type="InterPro" id="IPR011662">
    <property type="entry name" value="Secretin/TonB_short_N"/>
</dbReference>
<dbReference type="SMART" id="SM00965">
    <property type="entry name" value="STN"/>
    <property type="match status" value="1"/>
</dbReference>
<dbReference type="OrthoDB" id="8526434at2"/>
<keyword evidence="9 12" id="KW-0472">Membrane</keyword>
<accession>N6Z586</accession>
<gene>
    <name evidence="16" type="ORF">C667_00230</name>
</gene>
<name>N6Z586_9RHOO</name>
<evidence type="ECO:0000256" key="11">
    <source>
        <dbReference type="ARBA" id="ARBA00023237"/>
    </source>
</evidence>
<keyword evidence="7" id="KW-0408">Iron</keyword>
<keyword evidence="8 13" id="KW-0798">TonB box</keyword>
<comment type="similarity">
    <text evidence="2 12 13">Belongs to the TonB-dependent receptor family.</text>
</comment>
<dbReference type="PROSITE" id="PS52016">
    <property type="entry name" value="TONB_DEPENDENT_REC_3"/>
    <property type="match status" value="1"/>
</dbReference>
<dbReference type="Pfam" id="PF00593">
    <property type="entry name" value="TonB_dep_Rec_b-barrel"/>
    <property type="match status" value="1"/>
</dbReference>
<keyword evidence="3 12" id="KW-0813">Transport</keyword>
<dbReference type="GO" id="GO:0015344">
    <property type="term" value="F:siderophore uptake transmembrane transporter activity"/>
    <property type="evidence" value="ECO:0007669"/>
    <property type="project" value="TreeGrafter"/>
</dbReference>
<sequence>MTNRAIHARRRAATPQATHSTHLRPTPLVVALHLALMGGTLMASGWSTVAHAQGSGTAASSAEAAPKRYDIPAGPVGTVVARFAGASGVLLAGASELVQGRNSPGLSGTYTLDAAIKALLAGSGLDAVRQANGSYALRQAAPAAVPTPASPAHTAAEAVLPVVTVRAGADTTRTGLAAEGYWVTSSGVAGFTERPIKDTPFSVKSVSSELMLNRGVGDLGKLDQIDASVSNSYSNWYPGQFIRGFSLVNDTNYRRNGLAFQQPYTVGLENKERVDVLKGLSGLQAGFSSPGGVINYVIKRPEDISELHLTVNQFGNAKMHVDVGRMLTDDVGVRLNAAVEDERNQIDHVHGPRSFVSGAVAWKITPNTSFDFDIEHEQRKKTFQPNLTLNTDGKIPAMPSPSTFLGQQWASFNVDSTAMSGKLEHRFSSDWSSSLAIGHHILKRDNTWLGFDSIAPNGDADVNLWHSPNDKGEATGVRFATNGKFATAGLQHDLAFGYEHTRVKFAWNAAWVSAFGSTNIYNPVALVRPSGTYDSGGDTDLRRDGFFINDVVALGEKWDIHLGGRYGVVEDQASYADSAYEKTAFTPTVALVFKPRPDLSAYVSYTEGLETGGTAPTGTTNVNQIMPPLVSKQVEAGLKGEIGQLAWETSIFRISRPAEYTNGANTYVQTGEQLHQGLEFSVSGKVTREVTLFGGAMWLDAKLKETGDPATAGKRPTGAANQRVALTAEYAPAALSGWTFAANLTHTGSRAVDAANTAIAPGYELFGLGLRHQRKIAGKDVTFRLNVDNLFNKRYWAKVDNDALEVGVPRTVWGGLSVAF</sequence>
<dbReference type="InterPro" id="IPR036942">
    <property type="entry name" value="Beta-barrel_TonB_sf"/>
</dbReference>
<dbReference type="NCBIfam" id="TIGR01783">
    <property type="entry name" value="TonB-siderophor"/>
    <property type="match status" value="1"/>
</dbReference>
<dbReference type="PANTHER" id="PTHR32552">
    <property type="entry name" value="FERRICHROME IRON RECEPTOR-RELATED"/>
    <property type="match status" value="1"/>
</dbReference>
<evidence type="ECO:0000256" key="8">
    <source>
        <dbReference type="ARBA" id="ARBA00023077"/>
    </source>
</evidence>
<feature type="compositionally biased region" description="Basic residues" evidence="14">
    <location>
        <begin position="1"/>
        <end position="12"/>
    </location>
</feature>
<dbReference type="InterPro" id="IPR039426">
    <property type="entry name" value="TonB-dep_rcpt-like"/>
</dbReference>
<evidence type="ECO:0000256" key="5">
    <source>
        <dbReference type="ARBA" id="ARBA00022496"/>
    </source>
</evidence>
<evidence type="ECO:0000256" key="1">
    <source>
        <dbReference type="ARBA" id="ARBA00004571"/>
    </source>
</evidence>
<dbReference type="EMBL" id="AMXF01000001">
    <property type="protein sequence ID" value="ENO99040.1"/>
    <property type="molecule type" value="Genomic_DNA"/>
</dbReference>
<keyword evidence="17" id="KW-1185">Reference proteome</keyword>
<feature type="region of interest" description="Disordered" evidence="14">
    <location>
        <begin position="1"/>
        <end position="21"/>
    </location>
</feature>
<dbReference type="Pfam" id="PF07715">
    <property type="entry name" value="Plug"/>
    <property type="match status" value="1"/>
</dbReference>
<dbReference type="InterPro" id="IPR012910">
    <property type="entry name" value="Plug_dom"/>
</dbReference>
<evidence type="ECO:0000256" key="3">
    <source>
        <dbReference type="ARBA" id="ARBA00022448"/>
    </source>
</evidence>
<keyword evidence="5" id="KW-0410">Iron transport</keyword>
<evidence type="ECO:0000256" key="7">
    <source>
        <dbReference type="ARBA" id="ARBA00023004"/>
    </source>
</evidence>
<dbReference type="Gene3D" id="3.55.50.30">
    <property type="match status" value="1"/>
</dbReference>
<evidence type="ECO:0000256" key="12">
    <source>
        <dbReference type="PROSITE-ProRule" id="PRU01360"/>
    </source>
</evidence>
<dbReference type="InterPro" id="IPR010105">
    <property type="entry name" value="TonB_sidphr_rcpt"/>
</dbReference>
<comment type="subcellular location">
    <subcellularLocation>
        <location evidence="1 12">Cell outer membrane</location>
        <topology evidence="1 12">Multi-pass membrane protein</topology>
    </subcellularLocation>
</comment>
<proteinExistence type="inferred from homology"/>
<evidence type="ECO:0000256" key="13">
    <source>
        <dbReference type="RuleBase" id="RU003357"/>
    </source>
</evidence>
<dbReference type="InterPro" id="IPR037066">
    <property type="entry name" value="Plug_dom_sf"/>
</dbReference>
<dbReference type="Gene3D" id="2.170.130.10">
    <property type="entry name" value="TonB-dependent receptor, plug domain"/>
    <property type="match status" value="1"/>
</dbReference>
<evidence type="ECO:0000256" key="10">
    <source>
        <dbReference type="ARBA" id="ARBA00023170"/>
    </source>
</evidence>
<organism evidence="16 17">
    <name type="scientific">Thauera phenylacetica B4P</name>
    <dbReference type="NCBI Taxonomy" id="1234382"/>
    <lineage>
        <taxon>Bacteria</taxon>
        <taxon>Pseudomonadati</taxon>
        <taxon>Pseudomonadota</taxon>
        <taxon>Betaproteobacteria</taxon>
        <taxon>Rhodocyclales</taxon>
        <taxon>Zoogloeaceae</taxon>
        <taxon>Thauera</taxon>
    </lineage>
</organism>
<dbReference type="SUPFAM" id="SSF56935">
    <property type="entry name" value="Porins"/>
    <property type="match status" value="1"/>
</dbReference>
<evidence type="ECO:0000256" key="6">
    <source>
        <dbReference type="ARBA" id="ARBA00022692"/>
    </source>
</evidence>
<dbReference type="Pfam" id="PF07660">
    <property type="entry name" value="STN"/>
    <property type="match status" value="1"/>
</dbReference>
<evidence type="ECO:0000313" key="16">
    <source>
        <dbReference type="EMBL" id="ENO99040.1"/>
    </source>
</evidence>
<keyword evidence="10 16" id="KW-0675">Receptor</keyword>
<dbReference type="PANTHER" id="PTHR32552:SF82">
    <property type="entry name" value="FCUA PROTEIN"/>
    <property type="match status" value="1"/>
</dbReference>